<protein>
    <recommendedName>
        <fullName evidence="4">Glycosyltransferase 2-like domain-containing protein</fullName>
    </recommendedName>
</protein>
<comment type="similarity">
    <text evidence="1">Belongs to the glycosyltransferase 2 family.</text>
</comment>
<feature type="non-terminal residue" evidence="5">
    <location>
        <position position="216"/>
    </location>
</feature>
<dbReference type="Pfam" id="PF00535">
    <property type="entry name" value="Glycos_transf_2"/>
    <property type="match status" value="1"/>
</dbReference>
<keyword evidence="3" id="KW-0808">Transferase</keyword>
<dbReference type="PANTHER" id="PTHR43630:SF1">
    <property type="entry name" value="POLY-BETA-1,6-N-ACETYL-D-GLUCOSAMINE SYNTHASE"/>
    <property type="match status" value="1"/>
</dbReference>
<evidence type="ECO:0000313" key="5">
    <source>
        <dbReference type="EMBL" id="PZR78366.1"/>
    </source>
</evidence>
<proteinExistence type="inferred from homology"/>
<evidence type="ECO:0000256" key="3">
    <source>
        <dbReference type="ARBA" id="ARBA00022679"/>
    </source>
</evidence>
<dbReference type="AlphaFoldDB" id="A0A2W5Z6K1"/>
<dbReference type="InterPro" id="IPR001173">
    <property type="entry name" value="Glyco_trans_2-like"/>
</dbReference>
<dbReference type="Gene3D" id="3.90.550.10">
    <property type="entry name" value="Spore Coat Polysaccharide Biosynthesis Protein SpsA, Chain A"/>
    <property type="match status" value="1"/>
</dbReference>
<keyword evidence="2" id="KW-0328">Glycosyltransferase</keyword>
<dbReference type="GO" id="GO:0016757">
    <property type="term" value="F:glycosyltransferase activity"/>
    <property type="evidence" value="ECO:0007669"/>
    <property type="project" value="UniProtKB-KW"/>
</dbReference>
<evidence type="ECO:0000256" key="1">
    <source>
        <dbReference type="ARBA" id="ARBA00006739"/>
    </source>
</evidence>
<comment type="caution">
    <text evidence="5">The sequence shown here is derived from an EMBL/GenBank/DDBJ whole genome shotgun (WGS) entry which is preliminary data.</text>
</comment>
<gene>
    <name evidence="5" type="ORF">DLM65_13170</name>
</gene>
<organism evidence="5 6">
    <name type="scientific">Candidatus Aeolococcus gillhamiae</name>
    <dbReference type="NCBI Taxonomy" id="3127015"/>
    <lineage>
        <taxon>Bacteria</taxon>
        <taxon>Bacillati</taxon>
        <taxon>Candidatus Dormiibacterota</taxon>
        <taxon>Candidatus Dormibacteria</taxon>
        <taxon>Candidatus Aeolococcales</taxon>
        <taxon>Candidatus Aeolococcaceae</taxon>
        <taxon>Candidatus Aeolococcus</taxon>
    </lineage>
</organism>
<accession>A0A2W5Z6K1</accession>
<evidence type="ECO:0000259" key="4">
    <source>
        <dbReference type="Pfam" id="PF00535"/>
    </source>
</evidence>
<dbReference type="EMBL" id="QHBU01000260">
    <property type="protein sequence ID" value="PZR78366.1"/>
    <property type="molecule type" value="Genomic_DNA"/>
</dbReference>
<name>A0A2W5Z6K1_9BACT</name>
<sequence length="216" mass="23455">MLEEPAVSEVVVVASGCDDETVPIVSEVATRTGDRVRLYVEAERSGKASAVNFGLRHLTTPYAVVISGDVLPDAGAIAKLLDALAVPGVGLAGGRPVPVNDPGFPIGHAVHLLWRLHHRLAQRQPKLGEMIAIRSEAVVALPQTSVDEACFQAILETSGWRSAYVADAVVRNRGPETLADFVRQRRQIHTGHLWLRQKQHYAVPSLHLGLLAHELW</sequence>
<dbReference type="Proteomes" id="UP000248724">
    <property type="component" value="Unassembled WGS sequence"/>
</dbReference>
<feature type="domain" description="Glycosyltransferase 2-like" evidence="4">
    <location>
        <begin position="8"/>
        <end position="135"/>
    </location>
</feature>
<dbReference type="SUPFAM" id="SSF53448">
    <property type="entry name" value="Nucleotide-diphospho-sugar transferases"/>
    <property type="match status" value="1"/>
</dbReference>
<reference evidence="5 6" key="1">
    <citation type="journal article" date="2017" name="Nature">
        <title>Atmospheric trace gases support primary production in Antarctic desert surface soil.</title>
        <authorList>
            <person name="Ji M."/>
            <person name="Greening C."/>
            <person name="Vanwonterghem I."/>
            <person name="Carere C.R."/>
            <person name="Bay S.K."/>
            <person name="Steen J.A."/>
            <person name="Montgomery K."/>
            <person name="Lines T."/>
            <person name="Beardall J."/>
            <person name="van Dorst J."/>
            <person name="Snape I."/>
            <person name="Stott M.B."/>
            <person name="Hugenholtz P."/>
            <person name="Ferrari B.C."/>
        </authorList>
    </citation>
    <scope>NUCLEOTIDE SEQUENCE [LARGE SCALE GENOMIC DNA]</scope>
    <source>
        <strain evidence="5">RRmetagenome_bin12</strain>
    </source>
</reference>
<dbReference type="InterPro" id="IPR029044">
    <property type="entry name" value="Nucleotide-diphossugar_trans"/>
</dbReference>
<evidence type="ECO:0000313" key="6">
    <source>
        <dbReference type="Proteomes" id="UP000248724"/>
    </source>
</evidence>
<dbReference type="PANTHER" id="PTHR43630">
    <property type="entry name" value="POLY-BETA-1,6-N-ACETYL-D-GLUCOSAMINE SYNTHASE"/>
    <property type="match status" value="1"/>
</dbReference>
<evidence type="ECO:0000256" key="2">
    <source>
        <dbReference type="ARBA" id="ARBA00022676"/>
    </source>
</evidence>